<keyword evidence="3" id="KW-1185">Reference proteome</keyword>
<evidence type="ECO:0000313" key="2">
    <source>
        <dbReference type="EMBL" id="ACL55795.1"/>
    </source>
</evidence>
<dbReference type="SUPFAM" id="SSF48371">
    <property type="entry name" value="ARM repeat"/>
    <property type="match status" value="1"/>
</dbReference>
<evidence type="ECO:0000313" key="3">
    <source>
        <dbReference type="Proteomes" id="UP000008207"/>
    </source>
</evidence>
<dbReference type="GO" id="GO:0016829">
    <property type="term" value="F:lyase activity"/>
    <property type="evidence" value="ECO:0007669"/>
    <property type="project" value="UniProtKB-KW"/>
</dbReference>
<dbReference type="AlphaFoldDB" id="B8IF84"/>
<gene>
    <name evidence="2" type="ordered locus">Mnod_0763</name>
</gene>
<feature type="region of interest" description="Disordered" evidence="1">
    <location>
        <begin position="1"/>
        <end position="33"/>
    </location>
</feature>
<dbReference type="HOGENOM" id="CLU_108804_0_0_5"/>
<dbReference type="InterPro" id="IPR011989">
    <property type="entry name" value="ARM-like"/>
</dbReference>
<dbReference type="RefSeq" id="WP_015927500.1">
    <property type="nucleotide sequence ID" value="NC_011894.1"/>
</dbReference>
<organism evidence="2 3">
    <name type="scientific">Methylobacterium nodulans (strain LMG 21967 / CNCM I-2342 / ORS 2060)</name>
    <dbReference type="NCBI Taxonomy" id="460265"/>
    <lineage>
        <taxon>Bacteria</taxon>
        <taxon>Pseudomonadati</taxon>
        <taxon>Pseudomonadota</taxon>
        <taxon>Alphaproteobacteria</taxon>
        <taxon>Hyphomicrobiales</taxon>
        <taxon>Methylobacteriaceae</taxon>
        <taxon>Methylobacterium</taxon>
    </lineage>
</organism>
<proteinExistence type="predicted"/>
<keyword evidence="2" id="KW-0456">Lyase</keyword>
<evidence type="ECO:0000256" key="1">
    <source>
        <dbReference type="SAM" id="MobiDB-lite"/>
    </source>
</evidence>
<accession>B8IF84</accession>
<feature type="compositionally biased region" description="Low complexity" evidence="1">
    <location>
        <begin position="13"/>
        <end position="23"/>
    </location>
</feature>
<dbReference type="Pfam" id="PF13646">
    <property type="entry name" value="HEAT_2"/>
    <property type="match status" value="1"/>
</dbReference>
<dbReference type="EMBL" id="CP001349">
    <property type="protein sequence ID" value="ACL55795.1"/>
    <property type="molecule type" value="Genomic_DNA"/>
</dbReference>
<dbReference type="KEGG" id="mno:Mnod_0763"/>
<name>B8IF84_METNO</name>
<dbReference type="OrthoDB" id="7359267at2"/>
<sequence>MPLVRRDPPGAPAAPSRPEASPADLRAPEPERRLSAAQALAGRPGAAAALGAALGAETAPRVREALLCALIACGEEGAASLAAHLRAEEPALRNACVEALQDMPSCVLPLLPGLLADPDPDVRLLATEVARTQPPEIATALLARLLEREAHPNVCGAAVEVLAESGTPDAAPALRIARARFSALPFLPGAIDTVLARLAAS</sequence>
<dbReference type="InterPro" id="IPR016024">
    <property type="entry name" value="ARM-type_fold"/>
</dbReference>
<dbReference type="STRING" id="460265.Mnod_0763"/>
<dbReference type="Gene3D" id="1.25.10.10">
    <property type="entry name" value="Leucine-rich Repeat Variant"/>
    <property type="match status" value="1"/>
</dbReference>
<dbReference type="eggNOG" id="COG1413">
    <property type="taxonomic scope" value="Bacteria"/>
</dbReference>
<dbReference type="Proteomes" id="UP000008207">
    <property type="component" value="Chromosome"/>
</dbReference>
<reference evidence="2 3" key="1">
    <citation type="submission" date="2009-01" db="EMBL/GenBank/DDBJ databases">
        <title>Complete sequence of chromosome of Methylobacterium nodulans ORS 2060.</title>
        <authorList>
            <consortium name="US DOE Joint Genome Institute"/>
            <person name="Lucas S."/>
            <person name="Copeland A."/>
            <person name="Lapidus A."/>
            <person name="Glavina del Rio T."/>
            <person name="Dalin E."/>
            <person name="Tice H."/>
            <person name="Bruce D."/>
            <person name="Goodwin L."/>
            <person name="Pitluck S."/>
            <person name="Sims D."/>
            <person name="Brettin T."/>
            <person name="Detter J.C."/>
            <person name="Han C."/>
            <person name="Larimer F."/>
            <person name="Land M."/>
            <person name="Hauser L."/>
            <person name="Kyrpides N."/>
            <person name="Ivanova N."/>
            <person name="Marx C.J."/>
            <person name="Richardson P."/>
        </authorList>
    </citation>
    <scope>NUCLEOTIDE SEQUENCE [LARGE SCALE GENOMIC DNA]</scope>
    <source>
        <strain evidence="3">LMG 21967 / CNCM I-2342 / ORS 2060</strain>
    </source>
</reference>
<protein>
    <submittedName>
        <fullName evidence="2">Heat repeat-containing PBS lyase</fullName>
    </submittedName>
</protein>